<dbReference type="EMBL" id="JAPMIV010000008">
    <property type="protein sequence ID" value="MDV6374241.1"/>
    <property type="molecule type" value="Genomic_DNA"/>
</dbReference>
<keyword evidence="1" id="KW-1133">Transmembrane helix</keyword>
<dbReference type="RefSeq" id="WP_317639559.1">
    <property type="nucleotide sequence ID" value="NZ_JAPMIV010000008.1"/>
</dbReference>
<evidence type="ECO:0000256" key="1">
    <source>
        <dbReference type="SAM" id="Phobius"/>
    </source>
</evidence>
<dbReference type="PROSITE" id="PS51257">
    <property type="entry name" value="PROKAR_LIPOPROTEIN"/>
    <property type="match status" value="1"/>
</dbReference>
<evidence type="ECO:0008006" key="5">
    <source>
        <dbReference type="Google" id="ProtNLM"/>
    </source>
</evidence>
<accession>A0ABU4DP80</accession>
<feature type="transmembrane region" description="Helical" evidence="1">
    <location>
        <begin position="103"/>
        <end position="122"/>
    </location>
</feature>
<comment type="caution">
    <text evidence="3">The sequence shown here is derived from an EMBL/GenBank/DDBJ whole genome shotgun (WGS) entry which is preliminary data.</text>
</comment>
<evidence type="ECO:0000313" key="4">
    <source>
        <dbReference type="Proteomes" id="UP001276150"/>
    </source>
</evidence>
<protein>
    <recommendedName>
        <fullName evidence="5">Lipoprotein</fullName>
    </recommendedName>
</protein>
<proteinExistence type="predicted"/>
<organism evidence="3 4">
    <name type="scientific">Deinococcus arenicola</name>
    <dbReference type="NCBI Taxonomy" id="2994950"/>
    <lineage>
        <taxon>Bacteria</taxon>
        <taxon>Thermotogati</taxon>
        <taxon>Deinococcota</taxon>
        <taxon>Deinococci</taxon>
        <taxon>Deinococcales</taxon>
        <taxon>Deinococcaceae</taxon>
        <taxon>Deinococcus</taxon>
    </lineage>
</organism>
<evidence type="ECO:0000256" key="2">
    <source>
        <dbReference type="SAM" id="SignalP"/>
    </source>
</evidence>
<feature type="chain" id="PRO_5047180044" description="Lipoprotein" evidence="2">
    <location>
        <begin position="23"/>
        <end position="136"/>
    </location>
</feature>
<keyword evidence="1" id="KW-0472">Membrane</keyword>
<keyword evidence="4" id="KW-1185">Reference proteome</keyword>
<keyword evidence="1" id="KW-0812">Transmembrane</keyword>
<feature type="signal peptide" evidence="2">
    <location>
        <begin position="1"/>
        <end position="22"/>
    </location>
</feature>
<dbReference type="Proteomes" id="UP001276150">
    <property type="component" value="Unassembled WGS sequence"/>
</dbReference>
<sequence length="136" mass="14173">MNRTVSALALSLTLLLASCAPATVQTGSGRATIPVLGGVGYSLSNRVALEDVTPQTPNNAAVTFTGCQGGAVEAQYVRQYGPDVALDACQQATQRASEINSGMRTASLVLLPVSIGVMYFFFRSLKCLTTIPQGCN</sequence>
<name>A0ABU4DP80_9DEIO</name>
<reference evidence="3 4" key="1">
    <citation type="submission" date="2022-11" db="EMBL/GenBank/DDBJ databases">
        <title>Deinococcus ZS9-10, Low Temperature and Draught-tolerating, UV-resistant Bacteria from Continental Antarctica.</title>
        <authorList>
            <person name="Cheng L."/>
        </authorList>
    </citation>
    <scope>NUCLEOTIDE SEQUENCE [LARGE SCALE GENOMIC DNA]</scope>
    <source>
        <strain evidence="3 4">ZS9-10</strain>
    </source>
</reference>
<evidence type="ECO:0000313" key="3">
    <source>
        <dbReference type="EMBL" id="MDV6374241.1"/>
    </source>
</evidence>
<keyword evidence="2" id="KW-0732">Signal</keyword>
<gene>
    <name evidence="3" type="ORF">ORD21_06505</name>
</gene>